<evidence type="ECO:0000256" key="3">
    <source>
        <dbReference type="ARBA" id="ARBA00023136"/>
    </source>
</evidence>
<sequence>MVLNPLSWFSSPSDSASAPPITSSPLPLETQLPANPVNPDNAAPKPTDAIKTPPLTDAQRFRRQLTMLLAGSTFLALSIRTTRRVSYRKQKAMYPTFYRPNNQPPPGPPGNAALEAVEALNLASLNVVSFAMMLVGGGMVAMDVTNMEELRERVRGWAGETEQSGEERRREEEEWEEWMVGILARGELKEKEREKAAK</sequence>
<feature type="region of interest" description="Disordered" evidence="5">
    <location>
        <begin position="1"/>
        <end position="54"/>
    </location>
</feature>
<dbReference type="GO" id="GO:0016020">
    <property type="term" value="C:membrane"/>
    <property type="evidence" value="ECO:0007669"/>
    <property type="project" value="UniProtKB-SubCell"/>
</dbReference>
<dbReference type="EMBL" id="ML119705">
    <property type="protein sequence ID" value="RPA78903.1"/>
    <property type="molecule type" value="Genomic_DNA"/>
</dbReference>
<dbReference type="STRING" id="1160509.A0A3N4HYG4"/>
<evidence type="ECO:0000256" key="5">
    <source>
        <dbReference type="SAM" id="MobiDB-lite"/>
    </source>
</evidence>
<keyword evidence="3" id="KW-0472">Membrane</keyword>
<protein>
    <recommendedName>
        <fullName evidence="4">Altered inheritance of mitochondria protein 11</fullName>
    </recommendedName>
</protein>
<evidence type="ECO:0000256" key="1">
    <source>
        <dbReference type="ARBA" id="ARBA00022692"/>
    </source>
</evidence>
<dbReference type="AlphaFoldDB" id="A0A3N4HYG4"/>
<reference evidence="6 7" key="1">
    <citation type="journal article" date="2018" name="Nat. Ecol. Evol.">
        <title>Pezizomycetes genomes reveal the molecular basis of ectomycorrhizal truffle lifestyle.</title>
        <authorList>
            <person name="Murat C."/>
            <person name="Payen T."/>
            <person name="Noel B."/>
            <person name="Kuo A."/>
            <person name="Morin E."/>
            <person name="Chen J."/>
            <person name="Kohler A."/>
            <person name="Krizsan K."/>
            <person name="Balestrini R."/>
            <person name="Da Silva C."/>
            <person name="Montanini B."/>
            <person name="Hainaut M."/>
            <person name="Levati E."/>
            <person name="Barry K.W."/>
            <person name="Belfiori B."/>
            <person name="Cichocki N."/>
            <person name="Clum A."/>
            <person name="Dockter R.B."/>
            <person name="Fauchery L."/>
            <person name="Guy J."/>
            <person name="Iotti M."/>
            <person name="Le Tacon F."/>
            <person name="Lindquist E.A."/>
            <person name="Lipzen A."/>
            <person name="Malagnac F."/>
            <person name="Mello A."/>
            <person name="Molinier V."/>
            <person name="Miyauchi S."/>
            <person name="Poulain J."/>
            <person name="Riccioni C."/>
            <person name="Rubini A."/>
            <person name="Sitrit Y."/>
            <person name="Splivallo R."/>
            <person name="Traeger S."/>
            <person name="Wang M."/>
            <person name="Zifcakova L."/>
            <person name="Wipf D."/>
            <person name="Zambonelli A."/>
            <person name="Paolocci F."/>
            <person name="Nowrousian M."/>
            <person name="Ottonello S."/>
            <person name="Baldrian P."/>
            <person name="Spatafora J.W."/>
            <person name="Henrissat B."/>
            <person name="Nagy L.G."/>
            <person name="Aury J.M."/>
            <person name="Wincker P."/>
            <person name="Grigoriev I.V."/>
            <person name="Bonfante P."/>
            <person name="Martin F.M."/>
        </authorList>
    </citation>
    <scope>NUCLEOTIDE SEQUENCE [LARGE SCALE GENOMIC DNA]</scope>
    <source>
        <strain evidence="6 7">RN42</strain>
    </source>
</reference>
<proteinExistence type="inferred from homology"/>
<dbReference type="InterPro" id="IPR038814">
    <property type="entry name" value="AIM11"/>
</dbReference>
<name>A0A3N4HYG4_ASCIM</name>
<comment type="similarity">
    <text evidence="4">Belongs to the AIM11 family.</text>
</comment>
<dbReference type="GO" id="GO:0005739">
    <property type="term" value="C:mitochondrion"/>
    <property type="evidence" value="ECO:0007669"/>
    <property type="project" value="TreeGrafter"/>
</dbReference>
<dbReference type="Proteomes" id="UP000275078">
    <property type="component" value="Unassembled WGS sequence"/>
</dbReference>
<evidence type="ECO:0000256" key="4">
    <source>
        <dbReference type="RuleBase" id="RU367098"/>
    </source>
</evidence>
<feature type="compositionally biased region" description="Low complexity" evidence="5">
    <location>
        <begin position="1"/>
        <end position="46"/>
    </location>
</feature>
<keyword evidence="1" id="KW-0812">Transmembrane</keyword>
<gene>
    <name evidence="4" type="primary">AIM11</name>
    <name evidence="6" type="ORF">BJ508DRAFT_150727</name>
</gene>
<dbReference type="PANTHER" id="PTHR39136:SF1">
    <property type="entry name" value="ALTERED INHERITANCE OF MITOCHONDRIA PROTEIN 11"/>
    <property type="match status" value="1"/>
</dbReference>
<dbReference type="PANTHER" id="PTHR39136">
    <property type="entry name" value="ALTERED INHERITANCE OF MITOCHONDRIA PROTEIN 11"/>
    <property type="match status" value="1"/>
</dbReference>
<evidence type="ECO:0000256" key="2">
    <source>
        <dbReference type="ARBA" id="ARBA00022989"/>
    </source>
</evidence>
<evidence type="ECO:0000313" key="6">
    <source>
        <dbReference type="EMBL" id="RPA78903.1"/>
    </source>
</evidence>
<comment type="subcellular location">
    <subcellularLocation>
        <location evidence="4">Membrane</location>
        <topology evidence="4">Multi-pass membrane protein</topology>
    </subcellularLocation>
</comment>
<accession>A0A3N4HYG4</accession>
<keyword evidence="7" id="KW-1185">Reference proteome</keyword>
<evidence type="ECO:0000313" key="7">
    <source>
        <dbReference type="Proteomes" id="UP000275078"/>
    </source>
</evidence>
<keyword evidence="2" id="KW-1133">Transmembrane helix</keyword>
<organism evidence="6 7">
    <name type="scientific">Ascobolus immersus RN42</name>
    <dbReference type="NCBI Taxonomy" id="1160509"/>
    <lineage>
        <taxon>Eukaryota</taxon>
        <taxon>Fungi</taxon>
        <taxon>Dikarya</taxon>
        <taxon>Ascomycota</taxon>
        <taxon>Pezizomycotina</taxon>
        <taxon>Pezizomycetes</taxon>
        <taxon>Pezizales</taxon>
        <taxon>Ascobolaceae</taxon>
        <taxon>Ascobolus</taxon>
    </lineage>
</organism>